<accession>A0A0L7LJG1</accession>
<feature type="region of interest" description="Disordered" evidence="1">
    <location>
        <begin position="1"/>
        <end position="32"/>
    </location>
</feature>
<organism evidence="2 3">
    <name type="scientific">Operophtera brumata</name>
    <name type="common">Winter moth</name>
    <name type="synonym">Phalaena brumata</name>
    <dbReference type="NCBI Taxonomy" id="104452"/>
    <lineage>
        <taxon>Eukaryota</taxon>
        <taxon>Metazoa</taxon>
        <taxon>Ecdysozoa</taxon>
        <taxon>Arthropoda</taxon>
        <taxon>Hexapoda</taxon>
        <taxon>Insecta</taxon>
        <taxon>Pterygota</taxon>
        <taxon>Neoptera</taxon>
        <taxon>Endopterygota</taxon>
        <taxon>Lepidoptera</taxon>
        <taxon>Glossata</taxon>
        <taxon>Ditrysia</taxon>
        <taxon>Geometroidea</taxon>
        <taxon>Geometridae</taxon>
        <taxon>Larentiinae</taxon>
        <taxon>Operophtera</taxon>
    </lineage>
</organism>
<feature type="compositionally biased region" description="Low complexity" evidence="1">
    <location>
        <begin position="1"/>
        <end position="18"/>
    </location>
</feature>
<sequence>MADGGVAEPEAPAAAEGEAAAETDEHAEDVSKTAVTINEITDSLKPSAFSRMSRMVLGDEEIVDVDRTALEAILDVSARIQDIQKKSRISMSALALGQDSYKDKQARAKDARNMRVGSLKNQQRFLLENAAAILNRTPEYEGVFDADIHIDVLDSVVVEGGRNCVVVCDALLPPLKMESGRYIYQQKGRMERTYISDAATIGTEGACDCFLVFIDMNQETENVVSGIYKTMQSVYIPALQACKAWGDINPPNPNSAAIISFYISRIMLFIDYLATSFIRSTLSQDIHFPKRNDSAMQKTGN</sequence>
<keyword evidence="3" id="KW-1185">Reference proteome</keyword>
<reference evidence="2 3" key="1">
    <citation type="journal article" date="2015" name="Genome Biol. Evol.">
        <title>The genome of winter moth (Operophtera brumata) provides a genomic perspective on sexual dimorphism and phenology.</title>
        <authorList>
            <person name="Derks M.F."/>
            <person name="Smit S."/>
            <person name="Salis L."/>
            <person name="Schijlen E."/>
            <person name="Bossers A."/>
            <person name="Mateman C."/>
            <person name="Pijl A.S."/>
            <person name="de Ridder D."/>
            <person name="Groenen M.A."/>
            <person name="Visser M.E."/>
            <person name="Megens H.J."/>
        </authorList>
    </citation>
    <scope>NUCLEOTIDE SEQUENCE [LARGE SCALE GENOMIC DNA]</scope>
    <source>
        <strain evidence="2">WM2013NL</strain>
        <tissue evidence="2">Head and thorax</tissue>
    </source>
</reference>
<protein>
    <submittedName>
        <fullName evidence="2">Dynein heavy chain 8, axonemal</fullName>
    </submittedName>
</protein>
<dbReference type="STRING" id="104452.A0A0L7LJG1"/>
<evidence type="ECO:0000313" key="2">
    <source>
        <dbReference type="EMBL" id="KOB75592.1"/>
    </source>
</evidence>
<comment type="caution">
    <text evidence="2">The sequence shown here is derived from an EMBL/GenBank/DDBJ whole genome shotgun (WGS) entry which is preliminary data.</text>
</comment>
<name>A0A0L7LJG1_OPEBR</name>
<gene>
    <name evidence="2" type="ORF">OBRU01_07033</name>
</gene>
<dbReference type="Proteomes" id="UP000037510">
    <property type="component" value="Unassembled WGS sequence"/>
</dbReference>
<evidence type="ECO:0000256" key="1">
    <source>
        <dbReference type="SAM" id="MobiDB-lite"/>
    </source>
</evidence>
<evidence type="ECO:0000313" key="3">
    <source>
        <dbReference type="Proteomes" id="UP000037510"/>
    </source>
</evidence>
<dbReference type="AlphaFoldDB" id="A0A0L7LJG1"/>
<proteinExistence type="predicted"/>
<dbReference type="EMBL" id="JTDY01000874">
    <property type="protein sequence ID" value="KOB75592.1"/>
    <property type="molecule type" value="Genomic_DNA"/>
</dbReference>